<feature type="non-terminal residue" evidence="1">
    <location>
        <position position="358"/>
    </location>
</feature>
<sequence length="358" mass="40043">LVDIIRYHSRRSLLWRCVSAFQFADVLSATNPVTLLSIPLRDILFWEREGKLKRRTESASLLPILKLTLDSDGISKVERLPGPPTFTGECRTSSAFIVQHEASMSKVMAHLKDGRLRLDVPAGEPAPQIWNTPAPPAADQLWAYPADPDLCRAFYAVAMDSIRGITFFFSEGTLRAIHIHTSHQSCAMDTFERTFSGRRRWSMIWVYLPIEKCDRVVVLGIREGSHAWEQSILVRTERIGDVIVGQQANDTGKDYCLAASAPPIGDAAYASCAPLRDVLSALVFSDQSAGFCRGILFHYRNGGSRAVGQCRLHVDPVESVVLPVQLCFRGYSHPSRIDRSTIQVVQVKFKQRLDLTME</sequence>
<comment type="caution">
    <text evidence="1">The sequence shown here is derived from an EMBL/GenBank/DDBJ whole genome shotgun (WGS) entry which is preliminary data.</text>
</comment>
<dbReference type="Proteomes" id="UP000838763">
    <property type="component" value="Unassembled WGS sequence"/>
</dbReference>
<gene>
    <name evidence="1" type="ORF">PPNO1_LOCUS5544</name>
</gene>
<accession>A0A9P1H5T5</accession>
<organism evidence="1 2">
    <name type="scientific">Parascedosporium putredinis</name>
    <dbReference type="NCBI Taxonomy" id="1442378"/>
    <lineage>
        <taxon>Eukaryota</taxon>
        <taxon>Fungi</taxon>
        <taxon>Dikarya</taxon>
        <taxon>Ascomycota</taxon>
        <taxon>Pezizomycotina</taxon>
        <taxon>Sordariomycetes</taxon>
        <taxon>Hypocreomycetidae</taxon>
        <taxon>Microascales</taxon>
        <taxon>Microascaceae</taxon>
        <taxon>Parascedosporium</taxon>
    </lineage>
</organism>
<name>A0A9P1H5T5_9PEZI</name>
<reference evidence="1" key="1">
    <citation type="submission" date="2022-11" db="EMBL/GenBank/DDBJ databases">
        <authorList>
            <person name="Scott C."/>
            <person name="Bruce N."/>
        </authorList>
    </citation>
    <scope>NUCLEOTIDE SEQUENCE</scope>
</reference>
<dbReference type="AlphaFoldDB" id="A0A9P1H5T5"/>
<dbReference type="EMBL" id="CALLCH030000013">
    <property type="protein sequence ID" value="CAI4215870.1"/>
    <property type="molecule type" value="Genomic_DNA"/>
</dbReference>
<keyword evidence="2" id="KW-1185">Reference proteome</keyword>
<evidence type="ECO:0000313" key="2">
    <source>
        <dbReference type="Proteomes" id="UP000838763"/>
    </source>
</evidence>
<dbReference type="OrthoDB" id="4763081at2759"/>
<protein>
    <submittedName>
        <fullName evidence="1">Uncharacterized protein</fullName>
    </submittedName>
</protein>
<proteinExistence type="predicted"/>
<evidence type="ECO:0000313" key="1">
    <source>
        <dbReference type="EMBL" id="CAI4215870.1"/>
    </source>
</evidence>